<name>A0A9D3WGI6_9ROSI</name>
<dbReference type="AlphaFoldDB" id="A0A9D3WGI6"/>
<dbReference type="GO" id="GO:0003723">
    <property type="term" value="F:RNA binding"/>
    <property type="evidence" value="ECO:0007669"/>
    <property type="project" value="InterPro"/>
</dbReference>
<gene>
    <name evidence="1" type="ORF">J1N35_005815</name>
</gene>
<dbReference type="Gene3D" id="1.25.40.10">
    <property type="entry name" value="Tetratricopeptide repeat domain"/>
    <property type="match status" value="1"/>
</dbReference>
<dbReference type="GO" id="GO:0009451">
    <property type="term" value="P:RNA modification"/>
    <property type="evidence" value="ECO:0007669"/>
    <property type="project" value="InterPro"/>
</dbReference>
<dbReference type="InterPro" id="IPR046960">
    <property type="entry name" value="PPR_At4g14850-like_plant"/>
</dbReference>
<dbReference type="PANTHER" id="PTHR47926">
    <property type="entry name" value="PENTATRICOPEPTIDE REPEAT-CONTAINING PROTEIN"/>
    <property type="match status" value="1"/>
</dbReference>
<dbReference type="PANTHER" id="PTHR47926:SF347">
    <property type="entry name" value="PENTATRICOPEPTIDE REPEAT-CONTAINING PROTEIN"/>
    <property type="match status" value="1"/>
</dbReference>
<dbReference type="EMBL" id="JAIQCV010000002">
    <property type="protein sequence ID" value="KAH1122655.1"/>
    <property type="molecule type" value="Genomic_DNA"/>
</dbReference>
<keyword evidence="2" id="KW-1185">Reference proteome</keyword>
<accession>A0A9D3WGI6</accession>
<dbReference type="InterPro" id="IPR011990">
    <property type="entry name" value="TPR-like_helical_dom_sf"/>
</dbReference>
<proteinExistence type="predicted"/>
<evidence type="ECO:0000313" key="1">
    <source>
        <dbReference type="EMBL" id="KAH1122655.1"/>
    </source>
</evidence>
<dbReference type="Proteomes" id="UP000828251">
    <property type="component" value="Unassembled WGS sequence"/>
</dbReference>
<evidence type="ECO:0000313" key="2">
    <source>
        <dbReference type="Proteomes" id="UP000828251"/>
    </source>
</evidence>
<dbReference type="OrthoDB" id="940055at2759"/>
<reference evidence="1 2" key="1">
    <citation type="journal article" date="2021" name="Plant Biotechnol. J.">
        <title>Multi-omics assisted identification of the key and species-specific regulatory components of drought-tolerant mechanisms in Gossypium stocksii.</title>
        <authorList>
            <person name="Yu D."/>
            <person name="Ke L."/>
            <person name="Zhang D."/>
            <person name="Wu Y."/>
            <person name="Sun Y."/>
            <person name="Mei J."/>
            <person name="Sun J."/>
            <person name="Sun Y."/>
        </authorList>
    </citation>
    <scope>NUCLEOTIDE SEQUENCE [LARGE SCALE GENOMIC DNA]</scope>
    <source>
        <strain evidence="2">cv. E1</strain>
        <tissue evidence="1">Leaf</tissue>
    </source>
</reference>
<organism evidence="1 2">
    <name type="scientific">Gossypium stocksii</name>
    <dbReference type="NCBI Taxonomy" id="47602"/>
    <lineage>
        <taxon>Eukaryota</taxon>
        <taxon>Viridiplantae</taxon>
        <taxon>Streptophyta</taxon>
        <taxon>Embryophyta</taxon>
        <taxon>Tracheophyta</taxon>
        <taxon>Spermatophyta</taxon>
        <taxon>Magnoliopsida</taxon>
        <taxon>eudicotyledons</taxon>
        <taxon>Gunneridae</taxon>
        <taxon>Pentapetalae</taxon>
        <taxon>rosids</taxon>
        <taxon>malvids</taxon>
        <taxon>Malvales</taxon>
        <taxon>Malvaceae</taxon>
        <taxon>Malvoideae</taxon>
        <taxon>Gossypium</taxon>
    </lineage>
</organism>
<sequence>MKSNLVERRWGIDEGRQADVTIFTLIKVLCLNQQNPLGDLSLLRESCISRRHTYNQHQESQFVSFPLGIQFYAHVIKSGLDTDRFVGNSLLDLYFKLGPDFRETRRVFDGLFVKDVISWTSMVSGYVSTKIS</sequence>
<comment type="caution">
    <text evidence="1">The sequence shown here is derived from an EMBL/GenBank/DDBJ whole genome shotgun (WGS) entry which is preliminary data.</text>
</comment>
<protein>
    <submittedName>
        <fullName evidence="1">Uncharacterized protein</fullName>
    </submittedName>
</protein>